<dbReference type="Proteomes" id="UP000769528">
    <property type="component" value="Unassembled WGS sequence"/>
</dbReference>
<reference evidence="1" key="2">
    <citation type="submission" date="2021-01" db="EMBL/GenBank/DDBJ databases">
        <authorList>
            <person name="Schikora-Tamarit M.A."/>
        </authorList>
    </citation>
    <scope>NUCLEOTIDE SEQUENCE</scope>
    <source>
        <strain evidence="1">CBS6341</strain>
    </source>
</reference>
<evidence type="ECO:0000313" key="2">
    <source>
        <dbReference type="Proteomes" id="UP000769528"/>
    </source>
</evidence>
<sequence length="97" mass="10461">MAMNPTTTHVMNIAAPINCPIAKLGELIFIASNVENTSGDAFPNANNVTPAKLSDIFNNLANVSKFGHRNSDAVIPKLVNNITRIKISSIKLGHFLF</sequence>
<gene>
    <name evidence="1" type="ORF">WICMUC_004248</name>
</gene>
<dbReference type="OrthoDB" id="10416167at2759"/>
<protein>
    <submittedName>
        <fullName evidence="1">Uncharacterized protein</fullName>
    </submittedName>
</protein>
<comment type="caution">
    <text evidence="1">The sequence shown here is derived from an EMBL/GenBank/DDBJ whole genome shotgun (WGS) entry which is preliminary data.</text>
</comment>
<accession>A0A9P8PIF9</accession>
<name>A0A9P8PIF9_9ASCO</name>
<organism evidence="1 2">
    <name type="scientific">Wickerhamomyces mucosus</name>
    <dbReference type="NCBI Taxonomy" id="1378264"/>
    <lineage>
        <taxon>Eukaryota</taxon>
        <taxon>Fungi</taxon>
        <taxon>Dikarya</taxon>
        <taxon>Ascomycota</taxon>
        <taxon>Saccharomycotina</taxon>
        <taxon>Saccharomycetes</taxon>
        <taxon>Phaffomycetales</taxon>
        <taxon>Wickerhamomycetaceae</taxon>
        <taxon>Wickerhamomyces</taxon>
    </lineage>
</organism>
<keyword evidence="2" id="KW-1185">Reference proteome</keyword>
<evidence type="ECO:0000313" key="1">
    <source>
        <dbReference type="EMBL" id="KAH3672412.1"/>
    </source>
</evidence>
<proteinExistence type="predicted"/>
<dbReference type="EMBL" id="JAEUBF010001150">
    <property type="protein sequence ID" value="KAH3672412.1"/>
    <property type="molecule type" value="Genomic_DNA"/>
</dbReference>
<reference evidence="1" key="1">
    <citation type="journal article" date="2021" name="Open Biol.">
        <title>Shared evolutionary footprints suggest mitochondrial oxidative damage underlies multiple complex I losses in fungi.</title>
        <authorList>
            <person name="Schikora-Tamarit M.A."/>
            <person name="Marcet-Houben M."/>
            <person name="Nosek J."/>
            <person name="Gabaldon T."/>
        </authorList>
    </citation>
    <scope>NUCLEOTIDE SEQUENCE</scope>
    <source>
        <strain evidence="1">CBS6341</strain>
    </source>
</reference>
<dbReference type="AlphaFoldDB" id="A0A9P8PIF9"/>